<dbReference type="Gene3D" id="3.30.1180.10">
    <property type="match status" value="1"/>
</dbReference>
<name>A0A1M5PKI7_9FIRM</name>
<evidence type="ECO:0000313" key="2">
    <source>
        <dbReference type="EMBL" id="SHH02326.1"/>
    </source>
</evidence>
<keyword evidence="1" id="KW-0446">Lipid-binding</keyword>
<gene>
    <name evidence="2" type="ORF">SAMN02744040_00552</name>
</gene>
<dbReference type="Gene3D" id="3.40.50.10170">
    <property type="match status" value="1"/>
</dbReference>
<accession>A0A1M5PKI7</accession>
<dbReference type="InterPro" id="IPR050270">
    <property type="entry name" value="DegV_domain_contain"/>
</dbReference>
<dbReference type="Pfam" id="PF02645">
    <property type="entry name" value="DegV"/>
    <property type="match status" value="1"/>
</dbReference>
<dbReference type="EMBL" id="FQXH01000006">
    <property type="protein sequence ID" value="SHH02326.1"/>
    <property type="molecule type" value="Genomic_DNA"/>
</dbReference>
<protein>
    <submittedName>
        <fullName evidence="2">EDD domain protein, DegV family</fullName>
    </submittedName>
</protein>
<dbReference type="InterPro" id="IPR043168">
    <property type="entry name" value="DegV_C"/>
</dbReference>
<keyword evidence="3" id="KW-1185">Reference proteome</keyword>
<dbReference type="NCBIfam" id="TIGR00762">
    <property type="entry name" value="DegV"/>
    <property type="match status" value="1"/>
</dbReference>
<sequence length="286" mass="32083">MNKDVFDLNSIKLITDSSCDLPENIIKEYNISVIPLNILFEDKCYLDGVDIDKKEFYKKIKNADKLPKTSSPSPDRFLKEYNCEEENILVISLSSDLSSTYNNALIGKNMYLEEHKSKRIEVVDSRTASMGLGLLVLKVAKLIKEGKDIDYILKKIEENIKNSFTYVVLDTIENAVKSGRISSFKEKIVQILNLKVIIKVEDGLVKVFDKARGDKKSLNKLIGFIEDAGINTSEKILAICHANALDKALKLKELINKKHKFKNIIISEIGAAIGTYSSTGAVLISF</sequence>
<evidence type="ECO:0000256" key="1">
    <source>
        <dbReference type="ARBA" id="ARBA00023121"/>
    </source>
</evidence>
<reference evidence="3" key="1">
    <citation type="submission" date="2016-11" db="EMBL/GenBank/DDBJ databases">
        <authorList>
            <person name="Varghese N."/>
            <person name="Submissions S."/>
        </authorList>
    </citation>
    <scope>NUCLEOTIDE SEQUENCE [LARGE SCALE GENOMIC DNA]</scope>
    <source>
        <strain evidence="3">DSM 15285</strain>
    </source>
</reference>
<dbReference type="PANTHER" id="PTHR33434:SF2">
    <property type="entry name" value="FATTY ACID-BINDING PROTEIN TM_1468"/>
    <property type="match status" value="1"/>
</dbReference>
<dbReference type="InterPro" id="IPR003797">
    <property type="entry name" value="DegV"/>
</dbReference>
<dbReference type="Proteomes" id="UP000242520">
    <property type="component" value="Unassembled WGS sequence"/>
</dbReference>
<dbReference type="AlphaFoldDB" id="A0A1M5PKI7"/>
<dbReference type="STRING" id="1123350.SAMN02744040_00552"/>
<organism evidence="2 3">
    <name type="scientific">Tepidibacter thalassicus DSM 15285</name>
    <dbReference type="NCBI Taxonomy" id="1123350"/>
    <lineage>
        <taxon>Bacteria</taxon>
        <taxon>Bacillati</taxon>
        <taxon>Bacillota</taxon>
        <taxon>Clostridia</taxon>
        <taxon>Peptostreptococcales</taxon>
        <taxon>Peptostreptococcaceae</taxon>
        <taxon>Tepidibacter</taxon>
    </lineage>
</organism>
<dbReference type="SUPFAM" id="SSF82549">
    <property type="entry name" value="DAK1/DegV-like"/>
    <property type="match status" value="1"/>
</dbReference>
<dbReference type="PROSITE" id="PS51482">
    <property type="entry name" value="DEGV"/>
    <property type="match status" value="1"/>
</dbReference>
<dbReference type="GO" id="GO:0008289">
    <property type="term" value="F:lipid binding"/>
    <property type="evidence" value="ECO:0007669"/>
    <property type="project" value="UniProtKB-KW"/>
</dbReference>
<proteinExistence type="predicted"/>
<evidence type="ECO:0000313" key="3">
    <source>
        <dbReference type="Proteomes" id="UP000242520"/>
    </source>
</evidence>
<dbReference type="PANTHER" id="PTHR33434">
    <property type="entry name" value="DEGV DOMAIN-CONTAINING PROTEIN DR_1986-RELATED"/>
    <property type="match status" value="1"/>
</dbReference>